<dbReference type="InterPro" id="IPR005297">
    <property type="entry name" value="Lipoprotein_repeat"/>
</dbReference>
<evidence type="ECO:0000256" key="1">
    <source>
        <dbReference type="SAM" id="SignalP"/>
    </source>
</evidence>
<keyword evidence="1" id="KW-0732">Signal</keyword>
<dbReference type="EMBL" id="CP047962">
    <property type="protein sequence ID" value="QHQ51878.1"/>
    <property type="molecule type" value="Genomic_DNA"/>
</dbReference>
<dbReference type="Proteomes" id="UP000463871">
    <property type="component" value="Chromosome"/>
</dbReference>
<feature type="chain" id="PRO_5042022692" description="Lipoprotein" evidence="1">
    <location>
        <begin position="19"/>
        <end position="139"/>
    </location>
</feature>
<dbReference type="AlphaFoldDB" id="A0AAE6SMF5"/>
<feature type="signal peptide" evidence="1">
    <location>
        <begin position="1"/>
        <end position="18"/>
    </location>
</feature>
<organism evidence="2 3">
    <name type="scientific">Aeromonas media</name>
    <dbReference type="NCBI Taxonomy" id="651"/>
    <lineage>
        <taxon>Bacteria</taxon>
        <taxon>Pseudomonadati</taxon>
        <taxon>Pseudomonadota</taxon>
        <taxon>Gammaproteobacteria</taxon>
        <taxon>Aeromonadales</taxon>
        <taxon>Aeromonadaceae</taxon>
        <taxon>Aeromonas</taxon>
    </lineage>
</organism>
<dbReference type="PANTHER" id="PTHR39335">
    <property type="entry name" value="BLL4220 PROTEIN"/>
    <property type="match status" value="1"/>
</dbReference>
<evidence type="ECO:0000313" key="3">
    <source>
        <dbReference type="Proteomes" id="UP000463871"/>
    </source>
</evidence>
<proteinExistence type="predicted"/>
<gene>
    <name evidence="2" type="ORF">GWI30_14085</name>
</gene>
<dbReference type="GO" id="GO:0043448">
    <property type="term" value="P:alkane catabolic process"/>
    <property type="evidence" value="ECO:0007669"/>
    <property type="project" value="TreeGrafter"/>
</dbReference>
<evidence type="ECO:0000313" key="2">
    <source>
        <dbReference type="EMBL" id="QHQ51878.1"/>
    </source>
</evidence>
<sequence length="139" mass="15283">MNKFLITLACLPLASAWALDTQPLSGAEQLPIARMTENGKTYLVDAKGFSLYRFDKDAQGKSTCYAECAEKWPPALASAEQAKAGVGSAADVGISLILRDDGNYQWSYRGQPLYRWIKDEQPGQSSGDGVKNVWHRVQL</sequence>
<dbReference type="GeneID" id="69413203"/>
<evidence type="ECO:0008006" key="4">
    <source>
        <dbReference type="Google" id="ProtNLM"/>
    </source>
</evidence>
<dbReference type="RefSeq" id="WP_005327713.1">
    <property type="nucleotide sequence ID" value="NZ_CAAKNK010000083.1"/>
</dbReference>
<protein>
    <recommendedName>
        <fullName evidence="4">Lipoprotein</fullName>
    </recommendedName>
</protein>
<dbReference type="PANTHER" id="PTHR39335:SF1">
    <property type="entry name" value="BLL4220 PROTEIN"/>
    <property type="match status" value="1"/>
</dbReference>
<name>A0AAE6SMF5_AERME</name>
<reference evidence="2 3" key="1">
    <citation type="submission" date="2020-01" db="EMBL/GenBank/DDBJ databases">
        <title>Complete genome of Aeromonas media MC64.</title>
        <authorList>
            <person name="Cao G."/>
            <person name="Fu J."/>
            <person name="Zhong C."/>
        </authorList>
    </citation>
    <scope>NUCLEOTIDE SEQUENCE [LARGE SCALE GENOMIC DNA]</scope>
    <source>
        <strain evidence="2 3">MC64</strain>
    </source>
</reference>
<dbReference type="Pfam" id="PF03640">
    <property type="entry name" value="Lipoprotein_15"/>
    <property type="match status" value="2"/>
</dbReference>
<accession>A0AAE6SMF5</accession>